<evidence type="ECO:0000313" key="2">
    <source>
        <dbReference type="EMBL" id="KYF73394.1"/>
    </source>
</evidence>
<evidence type="ECO:0000313" key="3">
    <source>
        <dbReference type="Proteomes" id="UP000075260"/>
    </source>
</evidence>
<dbReference type="Gene3D" id="1.20.1290.10">
    <property type="entry name" value="AhpD-like"/>
    <property type="match status" value="1"/>
</dbReference>
<feature type="domain" description="Carboxymuconolactone decarboxylase-like" evidence="1">
    <location>
        <begin position="20"/>
        <end position="102"/>
    </location>
</feature>
<dbReference type="InterPro" id="IPR003779">
    <property type="entry name" value="CMD-like"/>
</dbReference>
<comment type="caution">
    <text evidence="2">The sequence shown here is derived from an EMBL/GenBank/DDBJ whole genome shotgun (WGS) entry which is preliminary data.</text>
</comment>
<protein>
    <submittedName>
        <fullName evidence="2">Carboxymuconolactone decarboxylase</fullName>
    </submittedName>
</protein>
<gene>
    <name evidence="2" type="ORF">BE15_09235</name>
</gene>
<dbReference type="NCBIfam" id="TIGR00778">
    <property type="entry name" value="ahpD_dom"/>
    <property type="match status" value="1"/>
</dbReference>
<dbReference type="RefSeq" id="WP_061605753.1">
    <property type="nucleotide sequence ID" value="NZ_JEMA01000192.1"/>
</dbReference>
<accession>A0A150QZJ6</accession>
<dbReference type="PANTHER" id="PTHR34846">
    <property type="entry name" value="4-CARBOXYMUCONOLACTONE DECARBOXYLASE FAMILY PROTEIN (AFU_ORTHOLOGUE AFUA_6G11590)"/>
    <property type="match status" value="1"/>
</dbReference>
<dbReference type="EMBL" id="JEMA01000192">
    <property type="protein sequence ID" value="KYF73394.1"/>
    <property type="molecule type" value="Genomic_DNA"/>
</dbReference>
<organism evidence="2 3">
    <name type="scientific">Sorangium cellulosum</name>
    <name type="common">Polyangium cellulosum</name>
    <dbReference type="NCBI Taxonomy" id="56"/>
    <lineage>
        <taxon>Bacteria</taxon>
        <taxon>Pseudomonadati</taxon>
        <taxon>Myxococcota</taxon>
        <taxon>Polyangia</taxon>
        <taxon>Polyangiales</taxon>
        <taxon>Polyangiaceae</taxon>
        <taxon>Sorangium</taxon>
    </lineage>
</organism>
<dbReference type="InterPro" id="IPR004675">
    <property type="entry name" value="AhpD_core"/>
</dbReference>
<name>A0A150QZJ6_SORCE</name>
<dbReference type="GO" id="GO:0051920">
    <property type="term" value="F:peroxiredoxin activity"/>
    <property type="evidence" value="ECO:0007669"/>
    <property type="project" value="InterPro"/>
</dbReference>
<proteinExistence type="predicted"/>
<dbReference type="Proteomes" id="UP000075260">
    <property type="component" value="Unassembled WGS sequence"/>
</dbReference>
<dbReference type="AlphaFoldDB" id="A0A150QZJ6"/>
<reference evidence="2 3" key="1">
    <citation type="submission" date="2014-02" db="EMBL/GenBank/DDBJ databases">
        <title>The small core and large imbalanced accessory genome model reveals a collaborative survival strategy of Sorangium cellulosum strains in nature.</title>
        <authorList>
            <person name="Han K."/>
            <person name="Peng R."/>
            <person name="Blom J."/>
            <person name="Li Y.-Z."/>
        </authorList>
    </citation>
    <scope>NUCLEOTIDE SEQUENCE [LARGE SCALE GENOMIC DNA]</scope>
    <source>
        <strain evidence="2 3">So0008-312</strain>
    </source>
</reference>
<dbReference type="OrthoDB" id="9801997at2"/>
<sequence>MQSGISSRTEERIDYAGVAPEAYRAMLGLSALVKRSALEEALKHLVLLRASQINGCAFCIDMHWKDARAAGEGEQRLYGLSAWREAPYYSERERAALEWTEAVTLVAEDQVPDRVYDAVRPHFSERELTDLTWLVATINAWNRMAVALRKVPGSYKAGERANAHPGSAK</sequence>
<dbReference type="SUPFAM" id="SSF69118">
    <property type="entry name" value="AhpD-like"/>
    <property type="match status" value="1"/>
</dbReference>
<dbReference type="Pfam" id="PF02627">
    <property type="entry name" value="CMD"/>
    <property type="match status" value="1"/>
</dbReference>
<dbReference type="InterPro" id="IPR029032">
    <property type="entry name" value="AhpD-like"/>
</dbReference>
<dbReference type="PANTHER" id="PTHR34846:SF10">
    <property type="entry name" value="CYTOPLASMIC PROTEIN"/>
    <property type="match status" value="1"/>
</dbReference>
<evidence type="ECO:0000259" key="1">
    <source>
        <dbReference type="Pfam" id="PF02627"/>
    </source>
</evidence>